<accession>A0ABV7LS64</accession>
<evidence type="ECO:0000259" key="8">
    <source>
        <dbReference type="Pfam" id="PF16901"/>
    </source>
</evidence>
<evidence type="ECO:0000256" key="6">
    <source>
        <dbReference type="RuleBase" id="RU361217"/>
    </source>
</evidence>
<comment type="similarity">
    <text evidence="2 6">Belongs to the FAD-dependent glycerol-3-phosphate dehydrogenase family.</text>
</comment>
<dbReference type="EC" id="1.1.5.3" evidence="6"/>
<evidence type="ECO:0000259" key="7">
    <source>
        <dbReference type="Pfam" id="PF01266"/>
    </source>
</evidence>
<comment type="caution">
    <text evidence="9">The sequence shown here is derived from an EMBL/GenBank/DDBJ whole genome shotgun (WGS) entry which is preliminary data.</text>
</comment>
<dbReference type="Pfam" id="PF16901">
    <property type="entry name" value="DAO_C"/>
    <property type="match status" value="1"/>
</dbReference>
<comment type="catalytic activity">
    <reaction evidence="6">
        <text>a quinone + sn-glycerol 3-phosphate = dihydroxyacetone phosphate + a quinol</text>
        <dbReference type="Rhea" id="RHEA:18977"/>
        <dbReference type="ChEBI" id="CHEBI:24646"/>
        <dbReference type="ChEBI" id="CHEBI:57597"/>
        <dbReference type="ChEBI" id="CHEBI:57642"/>
        <dbReference type="ChEBI" id="CHEBI:132124"/>
        <dbReference type="EC" id="1.1.5.3"/>
    </reaction>
</comment>
<dbReference type="InterPro" id="IPR031656">
    <property type="entry name" value="DAO_C"/>
</dbReference>
<dbReference type="EMBL" id="JBHRUG010000031">
    <property type="protein sequence ID" value="MFC3285110.1"/>
    <property type="molecule type" value="Genomic_DNA"/>
</dbReference>
<evidence type="ECO:0000256" key="5">
    <source>
        <dbReference type="ARBA" id="ARBA00023002"/>
    </source>
</evidence>
<dbReference type="PRINTS" id="PR01001">
    <property type="entry name" value="FADG3PDH"/>
</dbReference>
<evidence type="ECO:0000256" key="3">
    <source>
        <dbReference type="ARBA" id="ARBA00022630"/>
    </source>
</evidence>
<dbReference type="Gene3D" id="1.10.8.870">
    <property type="entry name" value="Alpha-glycerophosphate oxidase, cap domain"/>
    <property type="match status" value="1"/>
</dbReference>
<keyword evidence="3 6" id="KW-0285">Flavoprotein</keyword>
<keyword evidence="10" id="KW-1185">Reference proteome</keyword>
<dbReference type="InterPro" id="IPR000447">
    <property type="entry name" value="G3P_DH_FAD-dep"/>
</dbReference>
<dbReference type="NCBIfam" id="NF009906">
    <property type="entry name" value="PRK13369.1"/>
    <property type="match status" value="1"/>
</dbReference>
<dbReference type="InterPro" id="IPR038299">
    <property type="entry name" value="DAO_C_sf"/>
</dbReference>
<dbReference type="SUPFAM" id="SSF51905">
    <property type="entry name" value="FAD/NAD(P)-binding domain"/>
    <property type="match status" value="1"/>
</dbReference>
<evidence type="ECO:0000256" key="2">
    <source>
        <dbReference type="ARBA" id="ARBA00007330"/>
    </source>
</evidence>
<gene>
    <name evidence="9" type="primary">glpD</name>
    <name evidence="9" type="ORF">ACFOEV_16025</name>
</gene>
<dbReference type="PROSITE" id="PS00978">
    <property type="entry name" value="FAD_G3PDH_2"/>
    <property type="match status" value="1"/>
</dbReference>
<dbReference type="PROSITE" id="PS00977">
    <property type="entry name" value="FAD_G3PDH_1"/>
    <property type="match status" value="1"/>
</dbReference>
<dbReference type="SUPFAM" id="SSF54373">
    <property type="entry name" value="FAD-linked reductases, C-terminal domain"/>
    <property type="match status" value="1"/>
</dbReference>
<name>A0ABV7LS64_9GAMM</name>
<dbReference type="PANTHER" id="PTHR11985">
    <property type="entry name" value="GLYCEROL-3-PHOSPHATE DEHYDROGENASE"/>
    <property type="match status" value="1"/>
</dbReference>
<dbReference type="Gene3D" id="6.10.250.1890">
    <property type="match status" value="1"/>
</dbReference>
<dbReference type="InterPro" id="IPR036188">
    <property type="entry name" value="FAD/NAD-bd_sf"/>
</dbReference>
<dbReference type="Gene3D" id="3.50.50.60">
    <property type="entry name" value="FAD/NAD(P)-binding domain"/>
    <property type="match status" value="1"/>
</dbReference>
<evidence type="ECO:0000313" key="10">
    <source>
        <dbReference type="Proteomes" id="UP001595579"/>
    </source>
</evidence>
<keyword evidence="4" id="KW-0274">FAD</keyword>
<proteinExistence type="inferred from homology"/>
<protein>
    <recommendedName>
        <fullName evidence="6">Glycerol-3-phosphate dehydrogenase</fullName>
        <ecNumber evidence="6">1.1.5.3</ecNumber>
    </recommendedName>
</protein>
<dbReference type="NCBIfam" id="NF008899">
    <property type="entry name" value="PRK12266.1"/>
    <property type="match status" value="1"/>
</dbReference>
<evidence type="ECO:0000256" key="1">
    <source>
        <dbReference type="ARBA" id="ARBA00001974"/>
    </source>
</evidence>
<dbReference type="RefSeq" id="WP_386775738.1">
    <property type="nucleotide sequence ID" value="NZ_JBHRUG010000031.1"/>
</dbReference>
<dbReference type="Gene3D" id="3.30.9.10">
    <property type="entry name" value="D-Amino Acid Oxidase, subunit A, domain 2"/>
    <property type="match status" value="1"/>
</dbReference>
<organism evidence="9 10">
    <name type="scientific">Litchfieldella rifensis</name>
    <dbReference type="NCBI Taxonomy" id="762643"/>
    <lineage>
        <taxon>Bacteria</taxon>
        <taxon>Pseudomonadati</taxon>
        <taxon>Pseudomonadota</taxon>
        <taxon>Gammaproteobacteria</taxon>
        <taxon>Oceanospirillales</taxon>
        <taxon>Halomonadaceae</taxon>
        <taxon>Litchfieldella</taxon>
    </lineage>
</organism>
<dbReference type="GO" id="GO:0004368">
    <property type="term" value="F:glycerol-3-phosphate dehydrogenase (quinone) activity"/>
    <property type="evidence" value="ECO:0007669"/>
    <property type="project" value="UniProtKB-EC"/>
</dbReference>
<sequence length="501" mass="56413">MSAAISPKLLDLYVIGGGINGTGIANDAAGRGLEVGLCEQADLASATSSASSKLIHGGLRYLEHHQFRLVREALREREVLLRKAPHIVWPLRFILPHQPHLRPAWMIRTGLFLYDHLGKRDSLPGSRRLRLDTTSPLKPEITQGFEYSDCWVDDARLVLLNALQAQQQGAEILVRTRCIEAREENGHWIITLENRDTGHRQIRRAKVLVNATGPWVERFIRGQTQRESRYGIRMIQGSHLIVPRLNTDERAYILQNRDGRIVFVLPYQQDFSLIGTTDRRHTGDPDKVAASDEEADYLLEVVNTHFQQQLKRDDIVATFSGVRPLCDDESADPSAMTRDYTLDLDAQSAPLLSVFGGKITTYRKLAEAALAQLHDRLPEMGVPWTATRPLPGGDIGNQHDFATRLVRDYPFLGEARARRYAASYGSLCLTFLEGCRKAEDMGKDFGAGLTQAEVDYLTDHEWAREADDVLWRRTKLGLRLDQAQQQHLAAHIAAHRQVMAA</sequence>
<dbReference type="InterPro" id="IPR006076">
    <property type="entry name" value="FAD-dep_OxRdtase"/>
</dbReference>
<evidence type="ECO:0000313" key="9">
    <source>
        <dbReference type="EMBL" id="MFC3285110.1"/>
    </source>
</evidence>
<evidence type="ECO:0000256" key="4">
    <source>
        <dbReference type="ARBA" id="ARBA00022827"/>
    </source>
</evidence>
<dbReference type="Proteomes" id="UP001595579">
    <property type="component" value="Unassembled WGS sequence"/>
</dbReference>
<dbReference type="PANTHER" id="PTHR11985:SF15">
    <property type="entry name" value="GLYCEROL-3-PHOSPHATE DEHYDROGENASE, MITOCHONDRIAL"/>
    <property type="match status" value="1"/>
</dbReference>
<keyword evidence="5 6" id="KW-0560">Oxidoreductase</keyword>
<reference evidence="10" key="1">
    <citation type="journal article" date="2019" name="Int. J. Syst. Evol. Microbiol.">
        <title>The Global Catalogue of Microorganisms (GCM) 10K type strain sequencing project: providing services to taxonomists for standard genome sequencing and annotation.</title>
        <authorList>
            <consortium name="The Broad Institute Genomics Platform"/>
            <consortium name="The Broad Institute Genome Sequencing Center for Infectious Disease"/>
            <person name="Wu L."/>
            <person name="Ma J."/>
        </authorList>
    </citation>
    <scope>NUCLEOTIDE SEQUENCE [LARGE SCALE GENOMIC DNA]</scope>
    <source>
        <strain evidence="10">CECT 7698</strain>
    </source>
</reference>
<feature type="domain" description="FAD dependent oxidoreductase" evidence="7">
    <location>
        <begin position="11"/>
        <end position="363"/>
    </location>
</feature>
<feature type="domain" description="Alpha-glycerophosphate oxidase C-terminal" evidence="8">
    <location>
        <begin position="385"/>
        <end position="487"/>
    </location>
</feature>
<comment type="cofactor">
    <cofactor evidence="1 6">
        <name>FAD</name>
        <dbReference type="ChEBI" id="CHEBI:57692"/>
    </cofactor>
</comment>
<dbReference type="Pfam" id="PF01266">
    <property type="entry name" value="DAO"/>
    <property type="match status" value="1"/>
</dbReference>